<organism evidence="3 4">
    <name type="scientific">Naegleria lovaniensis</name>
    <name type="common">Amoeba</name>
    <dbReference type="NCBI Taxonomy" id="51637"/>
    <lineage>
        <taxon>Eukaryota</taxon>
        <taxon>Discoba</taxon>
        <taxon>Heterolobosea</taxon>
        <taxon>Tetramitia</taxon>
        <taxon>Eutetramitia</taxon>
        <taxon>Vahlkampfiidae</taxon>
        <taxon>Naegleria</taxon>
    </lineage>
</organism>
<accession>A0AA88GYD3</accession>
<dbReference type="GeneID" id="68106370"/>
<comment type="similarity">
    <text evidence="1">Belongs to the actin family.</text>
</comment>
<evidence type="ECO:0000256" key="1">
    <source>
        <dbReference type="RuleBase" id="RU000487"/>
    </source>
</evidence>
<gene>
    <name evidence="3" type="ORF">C9374_013917</name>
</gene>
<name>A0AA88GYD3_NAELO</name>
<dbReference type="InterPro" id="IPR043129">
    <property type="entry name" value="ATPase_NBD"/>
</dbReference>
<reference evidence="3 4" key="1">
    <citation type="journal article" date="2018" name="BMC Genomics">
        <title>The genome of Naegleria lovaniensis, the basis for a comparative approach to unravel pathogenicity factors of the human pathogenic amoeba N. fowleri.</title>
        <authorList>
            <person name="Liechti N."/>
            <person name="Schurch N."/>
            <person name="Bruggmann R."/>
            <person name="Wittwer M."/>
        </authorList>
    </citation>
    <scope>NUCLEOTIDE SEQUENCE [LARGE SCALE GENOMIC DNA]</scope>
    <source>
        <strain evidence="3 4">ATCC 30569</strain>
    </source>
</reference>
<sequence length="574" mass="64106">MSRLFPDNFFESTRKSSNVQLEALRNASSSSHSSKSIISSHHIPIPKQTEASIIPFNIHGQGCVILDTGTESIKTGVAGSDLPQFIVPTIIAKHAKYSQHNLYGYDAFKSQNEISHNHHSSSTSTTGNHHRPYSQQSSRHDFSLCTPMGYQIQAPTTGSSNYTYLNPVEKGVVISLEEMENMYSYIFKNLLRIKSQENGVLLNENISLYHLLESSREVEKYRERMTELFFEKFQIPFLYVGIPQVMSLYSVGKTSGFCVDFGHATTSGLAVVDGVAKFVHEESQHPTHFYLPFGGGEVTEHFIKLLQENSQNQGIKISTSAERACIDDLKKLQCYIATDYPKEITKFDKNEIDTNTTFQLPDGKILNVGREKFVSCEIYFQPTMVALANLNHSPVKRGRSASIKRLALNATSSSNNSLLSNLKGVHELIHDSISQFQSDTNIQEQLIGNIVLSGSSSLFNGMEGRMLRDLKRQLALHKKIQLSQTKVKVSSCSHLFLHEDSNTRASKLLTSTRDYQRGEYSSFIGASILASFQDFLHFDAAAESSASFASSFAMTKQIYQGEGASTIHKFYNVC</sequence>
<dbReference type="Pfam" id="PF00022">
    <property type="entry name" value="Actin"/>
    <property type="match status" value="1"/>
</dbReference>
<dbReference type="Proteomes" id="UP000816034">
    <property type="component" value="Unassembled WGS sequence"/>
</dbReference>
<comment type="caution">
    <text evidence="3">The sequence shown here is derived from an EMBL/GenBank/DDBJ whole genome shotgun (WGS) entry which is preliminary data.</text>
</comment>
<evidence type="ECO:0000313" key="3">
    <source>
        <dbReference type="EMBL" id="KAG2389357.1"/>
    </source>
</evidence>
<proteinExistence type="inferred from homology"/>
<evidence type="ECO:0000313" key="4">
    <source>
        <dbReference type="Proteomes" id="UP000816034"/>
    </source>
</evidence>
<dbReference type="InterPro" id="IPR004000">
    <property type="entry name" value="Actin"/>
</dbReference>
<dbReference type="SMART" id="SM00268">
    <property type="entry name" value="ACTIN"/>
    <property type="match status" value="1"/>
</dbReference>
<feature type="region of interest" description="Disordered" evidence="2">
    <location>
        <begin position="114"/>
        <end position="139"/>
    </location>
</feature>
<dbReference type="AlphaFoldDB" id="A0AA88GYD3"/>
<dbReference type="RefSeq" id="XP_044553349.1">
    <property type="nucleotide sequence ID" value="XM_044689846.1"/>
</dbReference>
<dbReference type="PANTHER" id="PTHR11937">
    <property type="entry name" value="ACTIN"/>
    <property type="match status" value="1"/>
</dbReference>
<evidence type="ECO:0008006" key="5">
    <source>
        <dbReference type="Google" id="ProtNLM"/>
    </source>
</evidence>
<evidence type="ECO:0000256" key="2">
    <source>
        <dbReference type="SAM" id="MobiDB-lite"/>
    </source>
</evidence>
<dbReference type="EMBL" id="PYSW02000007">
    <property type="protein sequence ID" value="KAG2389357.1"/>
    <property type="molecule type" value="Genomic_DNA"/>
</dbReference>
<dbReference type="Gene3D" id="3.90.640.10">
    <property type="entry name" value="Actin, Chain A, domain 4"/>
    <property type="match status" value="1"/>
</dbReference>
<keyword evidence="4" id="KW-1185">Reference proteome</keyword>
<dbReference type="Gene3D" id="3.30.420.40">
    <property type="match status" value="2"/>
</dbReference>
<protein>
    <recommendedName>
        <fullName evidence="5">Actin</fullName>
    </recommendedName>
</protein>
<dbReference type="SUPFAM" id="SSF53067">
    <property type="entry name" value="Actin-like ATPase domain"/>
    <property type="match status" value="2"/>
</dbReference>